<keyword evidence="2" id="KW-1185">Reference proteome</keyword>
<dbReference type="Proteomes" id="UP001501323">
    <property type="component" value="Unassembled WGS sequence"/>
</dbReference>
<gene>
    <name evidence="1" type="ORF">GCM10023332_24350</name>
</gene>
<evidence type="ECO:0000313" key="2">
    <source>
        <dbReference type="Proteomes" id="UP001501323"/>
    </source>
</evidence>
<sequence length="111" mass="11520">MGTDKLVEIAQEHAAVDFASPDSMRGGNAAAAELRAAILSALSTPSGTDKIIELLSNAAIAPWIAYSALEHGELTEFQRARCLSVIRSLAVGDGVDAVGAKTWLAEHGCEA</sequence>
<evidence type="ECO:0000313" key="1">
    <source>
        <dbReference type="EMBL" id="GAA4871031.1"/>
    </source>
</evidence>
<dbReference type="RefSeq" id="WP_345295825.1">
    <property type="nucleotide sequence ID" value="NZ_BAABJY010000007.1"/>
</dbReference>
<organism evidence="1 2">
    <name type="scientific">Luteimonas vadosa</name>
    <dbReference type="NCBI Taxonomy" id="1165507"/>
    <lineage>
        <taxon>Bacteria</taxon>
        <taxon>Pseudomonadati</taxon>
        <taxon>Pseudomonadota</taxon>
        <taxon>Gammaproteobacteria</taxon>
        <taxon>Lysobacterales</taxon>
        <taxon>Lysobacteraceae</taxon>
        <taxon>Luteimonas</taxon>
    </lineage>
</organism>
<name>A0ABP9EAL5_9GAMM</name>
<protein>
    <submittedName>
        <fullName evidence="1">Uncharacterized protein</fullName>
    </submittedName>
</protein>
<accession>A0ABP9EAL5</accession>
<reference evidence="2" key="1">
    <citation type="journal article" date="2019" name="Int. J. Syst. Evol. Microbiol.">
        <title>The Global Catalogue of Microorganisms (GCM) 10K type strain sequencing project: providing services to taxonomists for standard genome sequencing and annotation.</title>
        <authorList>
            <consortium name="The Broad Institute Genomics Platform"/>
            <consortium name="The Broad Institute Genome Sequencing Center for Infectious Disease"/>
            <person name="Wu L."/>
            <person name="Ma J."/>
        </authorList>
    </citation>
    <scope>NUCLEOTIDE SEQUENCE [LARGE SCALE GENOMIC DNA]</scope>
    <source>
        <strain evidence="2">JCM 18392</strain>
    </source>
</reference>
<dbReference type="EMBL" id="BAABJY010000007">
    <property type="protein sequence ID" value="GAA4871031.1"/>
    <property type="molecule type" value="Genomic_DNA"/>
</dbReference>
<proteinExistence type="predicted"/>
<comment type="caution">
    <text evidence="1">The sequence shown here is derived from an EMBL/GenBank/DDBJ whole genome shotgun (WGS) entry which is preliminary data.</text>
</comment>